<accession>A0A0B8T3H3</accession>
<feature type="coiled-coil region" evidence="1">
    <location>
        <begin position="15"/>
        <end position="56"/>
    </location>
</feature>
<dbReference type="AlphaFoldDB" id="A0A0B8T3H3"/>
<organism evidence="2 3">
    <name type="scientific">Sphingobacterium deserti</name>
    <dbReference type="NCBI Taxonomy" id="1229276"/>
    <lineage>
        <taxon>Bacteria</taxon>
        <taxon>Pseudomonadati</taxon>
        <taxon>Bacteroidota</taxon>
        <taxon>Sphingobacteriia</taxon>
        <taxon>Sphingobacteriales</taxon>
        <taxon>Sphingobacteriaceae</taxon>
        <taxon>Sphingobacterium</taxon>
    </lineage>
</organism>
<reference evidence="2 3" key="2">
    <citation type="journal article" date="2015" name="PLoS ONE">
        <title>Whole-Genome Optical Mapping and Finished Genome Sequence of Sphingobacterium deserti sp. nov., a New Species Isolated from the Western Desert of China.</title>
        <authorList>
            <person name="Teng C."/>
            <person name="Zhou Z."/>
            <person name="Molnar I."/>
            <person name="Li X."/>
            <person name="Tang R."/>
            <person name="Chen M."/>
            <person name="Wang L."/>
            <person name="Su S."/>
            <person name="Zhang W."/>
            <person name="Lin M."/>
        </authorList>
    </citation>
    <scope>NUCLEOTIDE SEQUENCE [LARGE SCALE GENOMIC DNA]</scope>
    <source>
        <strain evidence="3">ACCC05744</strain>
    </source>
</reference>
<dbReference type="OrthoDB" id="1467932at2"/>
<dbReference type="RefSeq" id="WP_037494388.1">
    <property type="nucleotide sequence ID" value="NZ_JJMU01000002.1"/>
</dbReference>
<dbReference type="STRING" id="1229276.DI53_0227"/>
<comment type="caution">
    <text evidence="2">The sequence shown here is derived from an EMBL/GenBank/DDBJ whole genome shotgun (WGS) entry which is preliminary data.</text>
</comment>
<evidence type="ECO:0000256" key="1">
    <source>
        <dbReference type="SAM" id="Coils"/>
    </source>
</evidence>
<gene>
    <name evidence="2" type="ORF">DI53_0227</name>
</gene>
<reference evidence="3" key="1">
    <citation type="submission" date="2014-04" db="EMBL/GenBank/DDBJ databases">
        <title>Whole-Genome optical mapping and complete genome sequence of Sphingobacterium deserti sp. nov., a new spaces isolated from desert in the west of China.</title>
        <authorList>
            <person name="Teng C."/>
            <person name="Zhou Z."/>
            <person name="Li X."/>
            <person name="Chen M."/>
            <person name="Lin M."/>
            <person name="Wang L."/>
            <person name="Su S."/>
            <person name="Zhang C."/>
            <person name="Zhang W."/>
        </authorList>
    </citation>
    <scope>NUCLEOTIDE SEQUENCE [LARGE SCALE GENOMIC DNA]</scope>
    <source>
        <strain evidence="3">ACCC05744</strain>
    </source>
</reference>
<sequence length="102" mass="11572">MATLSTQMNIIVEKTKNLIQLCDALNEENDLLKLEVQSLQVAFQTSTDKVQQLEEKLKAMAVAKTFEESSVDSEAINEKILDTKQKINDFVREIDRCIGLLK</sequence>
<dbReference type="EMBL" id="JJMU01000002">
    <property type="protein sequence ID" value="KGE16112.1"/>
    <property type="molecule type" value="Genomic_DNA"/>
</dbReference>
<evidence type="ECO:0008006" key="4">
    <source>
        <dbReference type="Google" id="ProtNLM"/>
    </source>
</evidence>
<keyword evidence="3" id="KW-1185">Reference proteome</keyword>
<dbReference type="PATRIC" id="fig|1229276.3.peg.234"/>
<proteinExistence type="predicted"/>
<evidence type="ECO:0000313" key="2">
    <source>
        <dbReference type="EMBL" id="KGE16112.1"/>
    </source>
</evidence>
<dbReference type="Proteomes" id="UP000031802">
    <property type="component" value="Unassembled WGS sequence"/>
</dbReference>
<protein>
    <recommendedName>
        <fullName evidence="4">Phenylalanyl-tRNA synthetase subunit beta</fullName>
    </recommendedName>
</protein>
<name>A0A0B8T3H3_9SPHI</name>
<keyword evidence="1" id="KW-0175">Coiled coil</keyword>
<evidence type="ECO:0000313" key="3">
    <source>
        <dbReference type="Proteomes" id="UP000031802"/>
    </source>
</evidence>